<accession>A0ABX4CUK7</accession>
<proteinExistence type="predicted"/>
<keyword evidence="3" id="KW-1185">Reference proteome</keyword>
<feature type="signal peptide" evidence="1">
    <location>
        <begin position="1"/>
        <end position="18"/>
    </location>
</feature>
<feature type="chain" id="PRO_5046483356" description="Lipoprotein" evidence="1">
    <location>
        <begin position="19"/>
        <end position="198"/>
    </location>
</feature>
<organism evidence="2 3">
    <name type="scientific">Flavobacterium plurextorum</name>
    <dbReference type="NCBI Taxonomy" id="1114867"/>
    <lineage>
        <taxon>Bacteria</taxon>
        <taxon>Pseudomonadati</taxon>
        <taxon>Bacteroidota</taxon>
        <taxon>Flavobacteriia</taxon>
        <taxon>Flavobacteriales</taxon>
        <taxon>Flavobacteriaceae</taxon>
        <taxon>Flavobacterium</taxon>
    </lineage>
</organism>
<evidence type="ECO:0000313" key="2">
    <source>
        <dbReference type="EMBL" id="OXB08126.1"/>
    </source>
</evidence>
<gene>
    <name evidence="2" type="ORF">B0A81_10545</name>
</gene>
<evidence type="ECO:0008006" key="4">
    <source>
        <dbReference type="Google" id="ProtNLM"/>
    </source>
</evidence>
<keyword evidence="1" id="KW-0732">Signal</keyword>
<comment type="caution">
    <text evidence="2">The sequence shown here is derived from an EMBL/GenBank/DDBJ whole genome shotgun (WGS) entry which is preliminary data.</text>
</comment>
<dbReference type="EMBL" id="MUHD01000018">
    <property type="protein sequence ID" value="OXB08126.1"/>
    <property type="molecule type" value="Genomic_DNA"/>
</dbReference>
<evidence type="ECO:0000256" key="1">
    <source>
        <dbReference type="SAM" id="SignalP"/>
    </source>
</evidence>
<dbReference type="Proteomes" id="UP000198381">
    <property type="component" value="Unassembled WGS sequence"/>
</dbReference>
<evidence type="ECO:0000313" key="3">
    <source>
        <dbReference type="Proteomes" id="UP000198381"/>
    </source>
</evidence>
<protein>
    <recommendedName>
        <fullName evidence="4">Lipoprotein</fullName>
    </recommendedName>
</protein>
<sequence>MKKLKYFSVLLLTLVVLAGCKNDNAAKSNDFYDKTFNWKITIPGDYEVLDQNEVNKSKTDGKDLLTDKNSVPAETTKDILVFKKDDANYFSANYEEYSGSEQFVDLRLKLKDFLILKNIGQIYPKGKMDDYSVSKEKISGLEFRKAKIVLTEEGKTIATAVIFSRFFNGKIFVAAIVYEDELYGKAMIDLFKQSTFKK</sequence>
<dbReference type="PROSITE" id="PS51257">
    <property type="entry name" value="PROKAR_LIPOPROTEIN"/>
    <property type="match status" value="1"/>
</dbReference>
<dbReference type="RefSeq" id="WP_089058002.1">
    <property type="nucleotide sequence ID" value="NZ_MUHD01000018.1"/>
</dbReference>
<name>A0ABX4CUK7_9FLAO</name>
<reference evidence="2 3" key="1">
    <citation type="submission" date="2016-11" db="EMBL/GenBank/DDBJ databases">
        <title>Whole genomes of Flavobacteriaceae.</title>
        <authorList>
            <person name="Stine C."/>
            <person name="Li C."/>
            <person name="Tadesse D."/>
        </authorList>
    </citation>
    <scope>NUCLEOTIDE SEQUENCE [LARGE SCALE GENOMIC DNA]</scope>
    <source>
        <strain evidence="2 3">CCUG 60112</strain>
    </source>
</reference>